<dbReference type="OrthoDB" id="10515691at2759"/>
<dbReference type="AlphaFoldDB" id="A0A2A3ERH3"/>
<evidence type="ECO:0000313" key="3">
    <source>
        <dbReference type="Proteomes" id="UP000242457"/>
    </source>
</evidence>
<keyword evidence="3" id="KW-1185">Reference proteome</keyword>
<protein>
    <submittedName>
        <fullName evidence="2">E3 ubiquitin-protein ligase</fullName>
    </submittedName>
</protein>
<dbReference type="STRING" id="94128.A0A2A3ERH3"/>
<dbReference type="EMBL" id="KZ288194">
    <property type="protein sequence ID" value="PBC33806.1"/>
    <property type="molecule type" value="Genomic_DNA"/>
</dbReference>
<feature type="compositionally biased region" description="Low complexity" evidence="1">
    <location>
        <begin position="185"/>
        <end position="200"/>
    </location>
</feature>
<proteinExistence type="predicted"/>
<dbReference type="Proteomes" id="UP000242457">
    <property type="component" value="Unassembled WGS sequence"/>
</dbReference>
<feature type="compositionally biased region" description="Low complexity" evidence="1">
    <location>
        <begin position="118"/>
        <end position="131"/>
    </location>
</feature>
<feature type="region of interest" description="Disordered" evidence="1">
    <location>
        <begin position="144"/>
        <end position="165"/>
    </location>
</feature>
<organism evidence="2 3">
    <name type="scientific">Apis cerana cerana</name>
    <name type="common">Oriental honeybee</name>
    <dbReference type="NCBI Taxonomy" id="94128"/>
    <lineage>
        <taxon>Eukaryota</taxon>
        <taxon>Metazoa</taxon>
        <taxon>Ecdysozoa</taxon>
        <taxon>Arthropoda</taxon>
        <taxon>Hexapoda</taxon>
        <taxon>Insecta</taxon>
        <taxon>Pterygota</taxon>
        <taxon>Neoptera</taxon>
        <taxon>Endopterygota</taxon>
        <taxon>Hymenoptera</taxon>
        <taxon>Apocrita</taxon>
        <taxon>Aculeata</taxon>
        <taxon>Apoidea</taxon>
        <taxon>Anthophila</taxon>
        <taxon>Apidae</taxon>
        <taxon>Apis</taxon>
    </lineage>
</organism>
<reference evidence="2 3" key="1">
    <citation type="submission" date="2014-07" db="EMBL/GenBank/DDBJ databases">
        <title>Genomic and transcriptomic analysis on Apis cerana provide comprehensive insights into honey bee biology.</title>
        <authorList>
            <person name="Diao Q."/>
            <person name="Sun L."/>
            <person name="Zheng H."/>
            <person name="Zheng H."/>
            <person name="Xu S."/>
            <person name="Wang S."/>
            <person name="Zeng Z."/>
            <person name="Hu F."/>
            <person name="Su S."/>
            <person name="Wu J."/>
        </authorList>
    </citation>
    <scope>NUCLEOTIDE SEQUENCE [LARGE SCALE GENOMIC DNA]</scope>
    <source>
        <tissue evidence="2">Pupae without intestine</tissue>
    </source>
</reference>
<gene>
    <name evidence="2" type="ORF">APICC_00058</name>
</gene>
<feature type="compositionally biased region" description="Polar residues" evidence="1">
    <location>
        <begin position="1"/>
        <end position="23"/>
    </location>
</feature>
<feature type="compositionally biased region" description="Polar residues" evidence="1">
    <location>
        <begin position="61"/>
        <end position="84"/>
    </location>
</feature>
<sequence>MADQQDQLSSGGSVETASASADTSKVRGKSSSSGSSGYRKRQSTGSIPITVEEKRRRQTIGDPQSSEVFDNTSCKHSSDSIQNESRSECKSHGSGLESYLDNNWRSQHKIQQSNYNISGSSTRQRSTARTSLPELNLTAVDCVASRTRSRTPQNPQAISQGHNSYNLSLSSGYNNKEDLSYNNLVPTSTTTPVTSHPSTSRGRESITKIRVIDQTVSLGLRMSECLEGFVSAVKALFPISTQTYHQEGKPKEYTFRTTFSYPYFLLQVHE</sequence>
<feature type="compositionally biased region" description="Polar residues" evidence="1">
    <location>
        <begin position="150"/>
        <end position="162"/>
    </location>
</feature>
<feature type="region of interest" description="Disordered" evidence="1">
    <location>
        <begin position="1"/>
        <end position="94"/>
    </location>
</feature>
<feature type="region of interest" description="Disordered" evidence="1">
    <location>
        <begin position="113"/>
        <end position="132"/>
    </location>
</feature>
<feature type="region of interest" description="Disordered" evidence="1">
    <location>
        <begin position="178"/>
        <end position="204"/>
    </location>
</feature>
<evidence type="ECO:0000313" key="2">
    <source>
        <dbReference type="EMBL" id="PBC33806.1"/>
    </source>
</evidence>
<evidence type="ECO:0000256" key="1">
    <source>
        <dbReference type="SAM" id="MobiDB-lite"/>
    </source>
</evidence>
<name>A0A2A3ERH3_APICC</name>
<accession>A0A2A3ERH3</accession>